<name>A0A9W9EGP2_9EURO</name>
<dbReference type="EMBL" id="JAPMSZ010000012">
    <property type="protein sequence ID" value="KAJ5081488.1"/>
    <property type="molecule type" value="Genomic_DNA"/>
</dbReference>
<reference evidence="1" key="2">
    <citation type="journal article" date="2023" name="IMA Fungus">
        <title>Comparative genomic study of the Penicillium genus elucidates a diverse pangenome and 15 lateral gene transfer events.</title>
        <authorList>
            <person name="Petersen C."/>
            <person name="Sorensen T."/>
            <person name="Nielsen M.R."/>
            <person name="Sondergaard T.E."/>
            <person name="Sorensen J.L."/>
            <person name="Fitzpatrick D.A."/>
            <person name="Frisvad J.C."/>
            <person name="Nielsen K.L."/>
        </authorList>
    </citation>
    <scope>NUCLEOTIDE SEQUENCE</scope>
    <source>
        <strain evidence="1">IBT 34128</strain>
    </source>
</reference>
<evidence type="ECO:0000313" key="2">
    <source>
        <dbReference type="Proteomes" id="UP001141434"/>
    </source>
</evidence>
<comment type="caution">
    <text evidence="1">The sequence shown here is derived from an EMBL/GenBank/DDBJ whole genome shotgun (WGS) entry which is preliminary data.</text>
</comment>
<keyword evidence="2" id="KW-1185">Reference proteome</keyword>
<dbReference type="RefSeq" id="XP_056506775.1">
    <property type="nucleotide sequence ID" value="XM_056660277.1"/>
</dbReference>
<accession>A0A9W9EGP2</accession>
<dbReference type="Proteomes" id="UP001141434">
    <property type="component" value="Unassembled WGS sequence"/>
</dbReference>
<protein>
    <submittedName>
        <fullName evidence="1">Uncharacterized protein</fullName>
    </submittedName>
</protein>
<organism evidence="1 2">
    <name type="scientific">Penicillium alfredii</name>
    <dbReference type="NCBI Taxonomy" id="1506179"/>
    <lineage>
        <taxon>Eukaryota</taxon>
        <taxon>Fungi</taxon>
        <taxon>Dikarya</taxon>
        <taxon>Ascomycota</taxon>
        <taxon>Pezizomycotina</taxon>
        <taxon>Eurotiomycetes</taxon>
        <taxon>Eurotiomycetidae</taxon>
        <taxon>Eurotiales</taxon>
        <taxon>Aspergillaceae</taxon>
        <taxon>Penicillium</taxon>
    </lineage>
</organism>
<evidence type="ECO:0000313" key="1">
    <source>
        <dbReference type="EMBL" id="KAJ5081488.1"/>
    </source>
</evidence>
<dbReference type="GeneID" id="81399446"/>
<dbReference type="AlphaFoldDB" id="A0A9W9EGP2"/>
<proteinExistence type="predicted"/>
<reference evidence="1" key="1">
    <citation type="submission" date="2022-11" db="EMBL/GenBank/DDBJ databases">
        <authorList>
            <person name="Petersen C."/>
        </authorList>
    </citation>
    <scope>NUCLEOTIDE SEQUENCE</scope>
    <source>
        <strain evidence="1">IBT 34128</strain>
    </source>
</reference>
<gene>
    <name evidence="1" type="ORF">NUU61_009752</name>
</gene>
<sequence>MESSLPTPGTGHLSFSLFFTASPNGSLIFNERPLASQATVHDMLHRDRPEIGIGCFVLPWESGAEGSLNPVVNVRMGAYSYVKILLISLASLHDEKSRVMGVCTPEV</sequence>